<dbReference type="SUPFAM" id="SSF48403">
    <property type="entry name" value="Ankyrin repeat"/>
    <property type="match status" value="1"/>
</dbReference>
<evidence type="ECO:0000256" key="3">
    <source>
        <dbReference type="PROSITE-ProRule" id="PRU00023"/>
    </source>
</evidence>
<feature type="repeat" description="ANK" evidence="3">
    <location>
        <begin position="354"/>
        <end position="387"/>
    </location>
</feature>
<organism evidence="5 6">
    <name type="scientific">Choiromyces venosus 120613-1</name>
    <dbReference type="NCBI Taxonomy" id="1336337"/>
    <lineage>
        <taxon>Eukaryota</taxon>
        <taxon>Fungi</taxon>
        <taxon>Dikarya</taxon>
        <taxon>Ascomycota</taxon>
        <taxon>Pezizomycotina</taxon>
        <taxon>Pezizomycetes</taxon>
        <taxon>Pezizales</taxon>
        <taxon>Tuberaceae</taxon>
        <taxon>Choiromyces</taxon>
    </lineage>
</organism>
<accession>A0A3N4J4C4</accession>
<keyword evidence="6" id="KW-1185">Reference proteome</keyword>
<dbReference type="AlphaFoldDB" id="A0A3N4J4C4"/>
<keyword evidence="2 3" id="KW-0040">ANK repeat</keyword>
<dbReference type="InterPro" id="IPR036770">
    <property type="entry name" value="Ankyrin_rpt-contain_sf"/>
</dbReference>
<dbReference type="PANTHER" id="PTHR24198">
    <property type="entry name" value="ANKYRIN REPEAT AND PROTEIN KINASE DOMAIN-CONTAINING PROTEIN"/>
    <property type="match status" value="1"/>
</dbReference>
<dbReference type="EMBL" id="ML120481">
    <property type="protein sequence ID" value="RPA92087.1"/>
    <property type="molecule type" value="Genomic_DNA"/>
</dbReference>
<protein>
    <submittedName>
        <fullName evidence="5">Ankyrin</fullName>
    </submittedName>
</protein>
<dbReference type="OrthoDB" id="1577640at2759"/>
<gene>
    <name evidence="5" type="ORF">L873DRAFT_1818183</name>
</gene>
<dbReference type="Pfam" id="PF13637">
    <property type="entry name" value="Ank_4"/>
    <property type="match status" value="1"/>
</dbReference>
<evidence type="ECO:0000256" key="1">
    <source>
        <dbReference type="ARBA" id="ARBA00022737"/>
    </source>
</evidence>
<dbReference type="STRING" id="1336337.A0A3N4J4C4"/>
<dbReference type="SMART" id="SM00248">
    <property type="entry name" value="ANK"/>
    <property type="match status" value="5"/>
</dbReference>
<evidence type="ECO:0000256" key="2">
    <source>
        <dbReference type="ARBA" id="ARBA00023043"/>
    </source>
</evidence>
<evidence type="ECO:0000259" key="4">
    <source>
        <dbReference type="Pfam" id="PF24883"/>
    </source>
</evidence>
<dbReference type="Proteomes" id="UP000276215">
    <property type="component" value="Unassembled WGS sequence"/>
</dbReference>
<dbReference type="PROSITE" id="PS50297">
    <property type="entry name" value="ANK_REP_REGION"/>
    <property type="match status" value="1"/>
</dbReference>
<reference evidence="5 6" key="1">
    <citation type="journal article" date="2018" name="Nat. Ecol. Evol.">
        <title>Pezizomycetes genomes reveal the molecular basis of ectomycorrhizal truffle lifestyle.</title>
        <authorList>
            <person name="Murat C."/>
            <person name="Payen T."/>
            <person name="Noel B."/>
            <person name="Kuo A."/>
            <person name="Morin E."/>
            <person name="Chen J."/>
            <person name="Kohler A."/>
            <person name="Krizsan K."/>
            <person name="Balestrini R."/>
            <person name="Da Silva C."/>
            <person name="Montanini B."/>
            <person name="Hainaut M."/>
            <person name="Levati E."/>
            <person name="Barry K.W."/>
            <person name="Belfiori B."/>
            <person name="Cichocki N."/>
            <person name="Clum A."/>
            <person name="Dockter R.B."/>
            <person name="Fauchery L."/>
            <person name="Guy J."/>
            <person name="Iotti M."/>
            <person name="Le Tacon F."/>
            <person name="Lindquist E.A."/>
            <person name="Lipzen A."/>
            <person name="Malagnac F."/>
            <person name="Mello A."/>
            <person name="Molinier V."/>
            <person name="Miyauchi S."/>
            <person name="Poulain J."/>
            <person name="Riccioni C."/>
            <person name="Rubini A."/>
            <person name="Sitrit Y."/>
            <person name="Splivallo R."/>
            <person name="Traeger S."/>
            <person name="Wang M."/>
            <person name="Zifcakova L."/>
            <person name="Wipf D."/>
            <person name="Zambonelli A."/>
            <person name="Paolocci F."/>
            <person name="Nowrousian M."/>
            <person name="Ottonello S."/>
            <person name="Baldrian P."/>
            <person name="Spatafora J.W."/>
            <person name="Henrissat B."/>
            <person name="Nagy L.G."/>
            <person name="Aury J.M."/>
            <person name="Wincker P."/>
            <person name="Grigoriev I.V."/>
            <person name="Bonfante P."/>
            <person name="Martin F.M."/>
        </authorList>
    </citation>
    <scope>NUCLEOTIDE SEQUENCE [LARGE SCALE GENOMIC DNA]</scope>
    <source>
        <strain evidence="5 6">120613-1</strain>
    </source>
</reference>
<dbReference type="Gene3D" id="1.25.40.20">
    <property type="entry name" value="Ankyrin repeat-containing domain"/>
    <property type="match status" value="2"/>
</dbReference>
<keyword evidence="1" id="KW-0677">Repeat</keyword>
<feature type="domain" description="Nephrocystin 3-like N-terminal" evidence="4">
    <location>
        <begin position="3"/>
        <end position="92"/>
    </location>
</feature>
<proteinExistence type="predicted"/>
<dbReference type="Pfam" id="PF24883">
    <property type="entry name" value="NPHP3_N"/>
    <property type="match status" value="1"/>
</dbReference>
<dbReference type="PROSITE" id="PS50088">
    <property type="entry name" value="ANK_REPEAT"/>
    <property type="match status" value="1"/>
</dbReference>
<dbReference type="InterPro" id="IPR056884">
    <property type="entry name" value="NPHP3-like_N"/>
</dbReference>
<dbReference type="InterPro" id="IPR002110">
    <property type="entry name" value="Ankyrin_rpt"/>
</dbReference>
<dbReference type="Pfam" id="PF12796">
    <property type="entry name" value="Ank_2"/>
    <property type="match status" value="1"/>
</dbReference>
<dbReference type="PANTHER" id="PTHR24198:SF165">
    <property type="entry name" value="ANKYRIN REPEAT-CONTAINING PROTEIN-RELATED"/>
    <property type="match status" value="1"/>
</dbReference>
<name>A0A3N4J4C4_9PEZI</name>
<evidence type="ECO:0000313" key="6">
    <source>
        <dbReference type="Proteomes" id="UP000276215"/>
    </source>
</evidence>
<evidence type="ECO:0000313" key="5">
    <source>
        <dbReference type="EMBL" id="RPA92087.1"/>
    </source>
</evidence>
<sequence>MGAILKQLLGKAGIPEHIREAYRKGKTEVGGRRLLLPDLMGMLKSTIALLPQTFICIDALDECLPRHLPVLLKSLRDIARESPTTRIFLTGRPHVGDDIQRCFPRAVGIPISPNADDIRNYLEMRLDSDTEPDAMNDELRADIMRIIPEKISDIFLLITVHQRRKKLEEMTQGNGLSDAYTATLNRVKAQKGTKSILGMKVLRQLQADELCRAMGVEIGSTDFDLENASSSTYLSGDPTLFSSPHSSIAEVCLTYLNSQSPSTIPLLEYASCQLLDGFEEHISAQLGWNIPYDPVGRVTGFTGLHGAIVVAVLRVKEWDLNAIDSTGTTRGYEDVVKLLLTREDINPNTPDTKYGQTPLCWAARNGHEAVVKTLLAREDVNPNTPDTECGQTPLCWAARNRHEAVIKTLLAREDVNPNTPNPRSGQTPLCSAARWGHEAVVKTLLAREDVNPNTPDNSTGSTALIWAARLGHGGAVKTLLAREDVNPNTPDTKYPEHRSIGRLATAMRRY</sequence>